<gene>
    <name evidence="2" type="ORF">CONLIGDRAFT_520682</name>
</gene>
<dbReference type="EMBL" id="KV875101">
    <property type="protein sequence ID" value="OIW26146.1"/>
    <property type="molecule type" value="Genomic_DNA"/>
</dbReference>
<evidence type="ECO:0000256" key="1">
    <source>
        <dbReference type="SAM" id="MobiDB-lite"/>
    </source>
</evidence>
<accession>A0A1J7JEX6</accession>
<dbReference type="AlphaFoldDB" id="A0A1J7JEX6"/>
<evidence type="ECO:0000313" key="2">
    <source>
        <dbReference type="EMBL" id="OIW26146.1"/>
    </source>
</evidence>
<reference evidence="2 3" key="1">
    <citation type="submission" date="2016-10" db="EMBL/GenBank/DDBJ databases">
        <title>Draft genome sequence of Coniochaeta ligniaria NRRL30616, a lignocellulolytic fungus for bioabatement of inhibitors in plant biomass hydrolysates.</title>
        <authorList>
            <consortium name="DOE Joint Genome Institute"/>
            <person name="Jimenez D.J."/>
            <person name="Hector R.E."/>
            <person name="Riley R."/>
            <person name="Sun H."/>
            <person name="Grigoriev I.V."/>
            <person name="Van Elsas J.D."/>
            <person name="Nichols N.N."/>
        </authorList>
    </citation>
    <scope>NUCLEOTIDE SEQUENCE [LARGE SCALE GENOMIC DNA]</scope>
    <source>
        <strain evidence="2 3">NRRL 30616</strain>
    </source>
</reference>
<keyword evidence="3" id="KW-1185">Reference proteome</keyword>
<evidence type="ECO:0000313" key="3">
    <source>
        <dbReference type="Proteomes" id="UP000182658"/>
    </source>
</evidence>
<name>A0A1J7JEX6_9PEZI</name>
<proteinExistence type="predicted"/>
<feature type="region of interest" description="Disordered" evidence="1">
    <location>
        <begin position="1"/>
        <end position="26"/>
    </location>
</feature>
<dbReference type="Proteomes" id="UP000182658">
    <property type="component" value="Unassembled WGS sequence"/>
</dbReference>
<sequence>MPGFSALSHVTAGEDSQGKTRDGHQGPLVGLITGRPAKEGCLHSNHTVRSFSAGMCSTRTSCPPQCLGVGSMPLRTYAIVVRRRQVRLPSRMRESLSCLTMCSIQIEGTEQREIQNVKGIVCIKMGISRISPVFVNLTVDQPRHLHRCCVLPYCGTLPDRVKFNDCDPLYQFDVKGHFDPSITRMPVLLSLPSAHRRARLEWMRIPSILCHKQRFIEQNTRLVA</sequence>
<dbReference type="InParanoid" id="A0A1J7JEX6"/>
<organism evidence="2 3">
    <name type="scientific">Coniochaeta ligniaria NRRL 30616</name>
    <dbReference type="NCBI Taxonomy" id="1408157"/>
    <lineage>
        <taxon>Eukaryota</taxon>
        <taxon>Fungi</taxon>
        <taxon>Dikarya</taxon>
        <taxon>Ascomycota</taxon>
        <taxon>Pezizomycotina</taxon>
        <taxon>Sordariomycetes</taxon>
        <taxon>Sordariomycetidae</taxon>
        <taxon>Coniochaetales</taxon>
        <taxon>Coniochaetaceae</taxon>
        <taxon>Coniochaeta</taxon>
    </lineage>
</organism>
<protein>
    <submittedName>
        <fullName evidence="2">Uncharacterized protein</fullName>
    </submittedName>
</protein>